<organism evidence="1 2">
    <name type="scientific">Diplogelasinospora grovesii</name>
    <dbReference type="NCBI Taxonomy" id="303347"/>
    <lineage>
        <taxon>Eukaryota</taxon>
        <taxon>Fungi</taxon>
        <taxon>Dikarya</taxon>
        <taxon>Ascomycota</taxon>
        <taxon>Pezizomycotina</taxon>
        <taxon>Sordariomycetes</taxon>
        <taxon>Sordariomycetidae</taxon>
        <taxon>Sordariales</taxon>
        <taxon>Diplogelasinosporaceae</taxon>
        <taxon>Diplogelasinospora</taxon>
    </lineage>
</organism>
<keyword evidence="2" id="KW-1185">Reference proteome</keyword>
<dbReference type="EMBL" id="MU853753">
    <property type="protein sequence ID" value="KAK3946069.1"/>
    <property type="molecule type" value="Genomic_DNA"/>
</dbReference>
<evidence type="ECO:0000313" key="1">
    <source>
        <dbReference type="EMBL" id="KAK3946069.1"/>
    </source>
</evidence>
<protein>
    <submittedName>
        <fullName evidence="1">Uncharacterized protein</fullName>
    </submittedName>
</protein>
<dbReference type="AlphaFoldDB" id="A0AAN6SA31"/>
<gene>
    <name evidence="1" type="ORF">QBC46DRAFT_370747</name>
</gene>
<evidence type="ECO:0000313" key="2">
    <source>
        <dbReference type="Proteomes" id="UP001303473"/>
    </source>
</evidence>
<accession>A0AAN6SA31</accession>
<name>A0AAN6SA31_9PEZI</name>
<sequence length="191" mass="21485">MFVGTAVQKRGDDDTENQKMVVGRGRVDVTGGGDKEIQNMDESMRIQHQQEQDFQVDNIIHTDKEDVRVGKRAQQQEKTWQIMGLTRSYDASSQVLHMNFVIRDSDGPTYTCYLSVSDTNLKSHWYSQPCNGDVDNAFLISWGYKDDTDSGIMTVCDAANGTDTFFGFDNISTNTYLGSSKKEELYQTGCA</sequence>
<proteinExistence type="predicted"/>
<dbReference type="Proteomes" id="UP001303473">
    <property type="component" value="Unassembled WGS sequence"/>
</dbReference>
<reference evidence="2" key="1">
    <citation type="journal article" date="2023" name="Mol. Phylogenet. Evol.">
        <title>Genome-scale phylogeny and comparative genomics of the fungal order Sordariales.</title>
        <authorList>
            <person name="Hensen N."/>
            <person name="Bonometti L."/>
            <person name="Westerberg I."/>
            <person name="Brannstrom I.O."/>
            <person name="Guillou S."/>
            <person name="Cros-Aarteil S."/>
            <person name="Calhoun S."/>
            <person name="Haridas S."/>
            <person name="Kuo A."/>
            <person name="Mondo S."/>
            <person name="Pangilinan J."/>
            <person name="Riley R."/>
            <person name="LaButti K."/>
            <person name="Andreopoulos B."/>
            <person name="Lipzen A."/>
            <person name="Chen C."/>
            <person name="Yan M."/>
            <person name="Daum C."/>
            <person name="Ng V."/>
            <person name="Clum A."/>
            <person name="Steindorff A."/>
            <person name="Ohm R.A."/>
            <person name="Martin F."/>
            <person name="Silar P."/>
            <person name="Natvig D.O."/>
            <person name="Lalanne C."/>
            <person name="Gautier V."/>
            <person name="Ament-Velasquez S.L."/>
            <person name="Kruys A."/>
            <person name="Hutchinson M.I."/>
            <person name="Powell A.J."/>
            <person name="Barry K."/>
            <person name="Miller A.N."/>
            <person name="Grigoriev I.V."/>
            <person name="Debuchy R."/>
            <person name="Gladieux P."/>
            <person name="Hiltunen Thoren M."/>
            <person name="Johannesson H."/>
        </authorList>
    </citation>
    <scope>NUCLEOTIDE SEQUENCE [LARGE SCALE GENOMIC DNA]</scope>
    <source>
        <strain evidence="2">CBS 340.73</strain>
    </source>
</reference>
<comment type="caution">
    <text evidence="1">The sequence shown here is derived from an EMBL/GenBank/DDBJ whole genome shotgun (WGS) entry which is preliminary data.</text>
</comment>